<sequence>MTNSPNPNPNSNPNRRRRLTADELIAIGVALAGIGTVFFWGIGQKYQPMFQGAISSLGNDNSNRQFGALGNRNIYIGRERRTIADSARTETPPSAPNTPTTTIVSPQSAPITPTTTIVPPPIVKTVEVPVETPKTVVPQVVTPKQVSVVPVFTDIPKQFWAGDYITELQKRGILDDFGGGKFDPSKEITRGEYAKMLDRAFADKPVAMATSKFADIPIDYPRKEAIDKSVQLGFMTGYSPTKFAPNQPIPRYQLQISLAKGLKLPVPASTNKVLSKYKDVDRMPKFAQAKMAAAIDAGLIIKDKSTNLLKPVANATRADAAALIYQSLVKEGKIQPQQ</sequence>
<dbReference type="PANTHER" id="PTHR43308">
    <property type="entry name" value="OUTER MEMBRANE PROTEIN ALPHA-RELATED"/>
    <property type="match status" value="1"/>
</dbReference>
<dbReference type="EMBL" id="PVWO01000098">
    <property type="protein sequence ID" value="PSB56981.1"/>
    <property type="molecule type" value="Genomic_DNA"/>
</dbReference>
<feature type="domain" description="SLH" evidence="3">
    <location>
        <begin position="213"/>
        <end position="272"/>
    </location>
</feature>
<evidence type="ECO:0000259" key="3">
    <source>
        <dbReference type="PROSITE" id="PS51272"/>
    </source>
</evidence>
<feature type="domain" description="SLH" evidence="3">
    <location>
        <begin position="274"/>
        <end position="338"/>
    </location>
</feature>
<dbReference type="Pfam" id="PF00395">
    <property type="entry name" value="SLH"/>
    <property type="match status" value="3"/>
</dbReference>
<dbReference type="PROSITE" id="PS51272">
    <property type="entry name" value="SLH"/>
    <property type="match status" value="3"/>
</dbReference>
<keyword evidence="2" id="KW-1133">Transmembrane helix</keyword>
<dbReference type="RefSeq" id="WP_106303579.1">
    <property type="nucleotide sequence ID" value="NZ_PVWO01000098.1"/>
</dbReference>
<name>A0A2T1GH25_9CYAN</name>
<organism evidence="4 5">
    <name type="scientific">Chamaesiphon polymorphus CCALA 037</name>
    <dbReference type="NCBI Taxonomy" id="2107692"/>
    <lineage>
        <taxon>Bacteria</taxon>
        <taxon>Bacillati</taxon>
        <taxon>Cyanobacteriota</taxon>
        <taxon>Cyanophyceae</taxon>
        <taxon>Gomontiellales</taxon>
        <taxon>Chamaesiphonaceae</taxon>
        <taxon>Chamaesiphon</taxon>
    </lineage>
</organism>
<accession>A0A2T1GH25</accession>
<feature type="region of interest" description="Disordered" evidence="1">
    <location>
        <begin position="85"/>
        <end position="111"/>
    </location>
</feature>
<dbReference type="OrthoDB" id="9759810at2"/>
<comment type="caution">
    <text evidence="4">The sequence shown here is derived from an EMBL/GenBank/DDBJ whole genome shotgun (WGS) entry which is preliminary data.</text>
</comment>
<protein>
    <recommendedName>
        <fullName evidence="3">SLH domain-containing protein</fullName>
    </recommendedName>
</protein>
<feature type="domain" description="SLH" evidence="3">
    <location>
        <begin position="148"/>
        <end position="211"/>
    </location>
</feature>
<dbReference type="InterPro" id="IPR051465">
    <property type="entry name" value="Cell_Envelope_Struct_Comp"/>
</dbReference>
<evidence type="ECO:0000256" key="1">
    <source>
        <dbReference type="SAM" id="MobiDB-lite"/>
    </source>
</evidence>
<dbReference type="InterPro" id="IPR001119">
    <property type="entry name" value="SLH_dom"/>
</dbReference>
<dbReference type="AlphaFoldDB" id="A0A2T1GH25"/>
<keyword evidence="2" id="KW-0812">Transmembrane</keyword>
<feature type="compositionally biased region" description="Low complexity" evidence="1">
    <location>
        <begin position="89"/>
        <end position="102"/>
    </location>
</feature>
<dbReference type="PANTHER" id="PTHR43308:SF5">
    <property type="entry name" value="S-LAYER PROTEIN _ PEPTIDOGLYCAN ENDO-BETA-N-ACETYLGLUCOSAMINIDASE"/>
    <property type="match status" value="1"/>
</dbReference>
<keyword evidence="2" id="KW-0472">Membrane</keyword>
<gene>
    <name evidence="4" type="ORF">C7B77_09945</name>
</gene>
<dbReference type="Proteomes" id="UP000238937">
    <property type="component" value="Unassembled WGS sequence"/>
</dbReference>
<feature type="transmembrane region" description="Helical" evidence="2">
    <location>
        <begin position="24"/>
        <end position="42"/>
    </location>
</feature>
<keyword evidence="5" id="KW-1185">Reference proteome</keyword>
<evidence type="ECO:0000313" key="4">
    <source>
        <dbReference type="EMBL" id="PSB56981.1"/>
    </source>
</evidence>
<evidence type="ECO:0000256" key="2">
    <source>
        <dbReference type="SAM" id="Phobius"/>
    </source>
</evidence>
<reference evidence="4 5" key="1">
    <citation type="submission" date="2018-03" db="EMBL/GenBank/DDBJ databases">
        <title>The ancient ancestry and fast evolution of plastids.</title>
        <authorList>
            <person name="Moore K.R."/>
            <person name="Magnabosco C."/>
            <person name="Momper L."/>
            <person name="Gold D.A."/>
            <person name="Bosak T."/>
            <person name="Fournier G.P."/>
        </authorList>
    </citation>
    <scope>NUCLEOTIDE SEQUENCE [LARGE SCALE GENOMIC DNA]</scope>
    <source>
        <strain evidence="4 5">CCALA 037</strain>
    </source>
</reference>
<evidence type="ECO:0000313" key="5">
    <source>
        <dbReference type="Proteomes" id="UP000238937"/>
    </source>
</evidence>
<proteinExistence type="predicted"/>